<evidence type="ECO:0000313" key="2">
    <source>
        <dbReference type="EMBL" id="VDO95711.1"/>
    </source>
</evidence>
<dbReference type="GO" id="GO:0030170">
    <property type="term" value="F:pyridoxal phosphate binding"/>
    <property type="evidence" value="ECO:0007669"/>
    <property type="project" value="InterPro"/>
</dbReference>
<dbReference type="AlphaFoldDB" id="A0A183IE22"/>
<dbReference type="Proteomes" id="UP000270296">
    <property type="component" value="Unassembled WGS sequence"/>
</dbReference>
<name>A0A183IE22_9BILA</name>
<evidence type="ECO:0000313" key="3">
    <source>
        <dbReference type="Proteomes" id="UP000270296"/>
    </source>
</evidence>
<dbReference type="WBParaSite" id="SBAD_0000195601-mRNA-1">
    <property type="protein sequence ID" value="SBAD_0000195601-mRNA-1"/>
    <property type="gene ID" value="SBAD_0000195601"/>
</dbReference>
<dbReference type="InterPro" id="IPR015424">
    <property type="entry name" value="PyrdxlP-dep_Trfase"/>
</dbReference>
<dbReference type="OrthoDB" id="10261433at2759"/>
<dbReference type="GO" id="GO:0005739">
    <property type="term" value="C:mitochondrion"/>
    <property type="evidence" value="ECO:0007669"/>
    <property type="project" value="TreeGrafter"/>
</dbReference>
<dbReference type="InterPro" id="IPR005814">
    <property type="entry name" value="Aminotrans_3"/>
</dbReference>
<dbReference type="Pfam" id="PF00202">
    <property type="entry name" value="Aminotran_3"/>
    <property type="match status" value="1"/>
</dbReference>
<gene>
    <name evidence="2" type="ORF">SBAD_LOCUS1866</name>
</gene>
<dbReference type="Gene3D" id="3.40.640.10">
    <property type="entry name" value="Type I PLP-dependent aspartate aminotransferase-like (Major domain)"/>
    <property type="match status" value="1"/>
</dbReference>
<keyword evidence="3" id="KW-1185">Reference proteome</keyword>
<evidence type="ECO:0000313" key="4">
    <source>
        <dbReference type="WBParaSite" id="SBAD_0000195601-mRNA-1"/>
    </source>
</evidence>
<dbReference type="InterPro" id="IPR015421">
    <property type="entry name" value="PyrdxlP-dep_Trfase_major"/>
</dbReference>
<organism evidence="4">
    <name type="scientific">Soboliphyme baturini</name>
    <dbReference type="NCBI Taxonomy" id="241478"/>
    <lineage>
        <taxon>Eukaryota</taxon>
        <taxon>Metazoa</taxon>
        <taxon>Ecdysozoa</taxon>
        <taxon>Nematoda</taxon>
        <taxon>Enoplea</taxon>
        <taxon>Dorylaimia</taxon>
        <taxon>Dioctophymatida</taxon>
        <taxon>Dioctophymatoidea</taxon>
        <taxon>Soboliphymatidae</taxon>
        <taxon>Soboliphyme</taxon>
    </lineage>
</organism>
<proteinExistence type="inferred from homology"/>
<evidence type="ECO:0000256" key="1">
    <source>
        <dbReference type="ARBA" id="ARBA00008954"/>
    </source>
</evidence>
<dbReference type="PANTHER" id="PTHR45688:SF13">
    <property type="entry name" value="ALANINE--GLYOXYLATE AMINOTRANSFERASE 2-LIKE"/>
    <property type="match status" value="1"/>
</dbReference>
<protein>
    <submittedName>
        <fullName evidence="4">Aminotran_5 domain-containing protein</fullName>
    </submittedName>
</protein>
<dbReference type="PANTHER" id="PTHR45688">
    <property type="match status" value="1"/>
</dbReference>
<dbReference type="EMBL" id="UZAM01006981">
    <property type="protein sequence ID" value="VDO95711.1"/>
    <property type="molecule type" value="Genomic_DNA"/>
</dbReference>
<reference evidence="2 3" key="2">
    <citation type="submission" date="2018-11" db="EMBL/GenBank/DDBJ databases">
        <authorList>
            <consortium name="Pathogen Informatics"/>
        </authorList>
    </citation>
    <scope>NUCLEOTIDE SEQUENCE [LARGE SCALE GENOMIC DNA]</scope>
</reference>
<sequence length="239" mass="26778">MFRPALPLFFKEDPLMVCRAFRQYLYDENGNRYLDCINNVQHVGHCHPAVTNAIMKQSSLSTLNNRYLHSSCVEYCERLSATLPSSLNTFLFCNSGSEANDVAFRMARDYTGGTEVIVLEHAYHGNLSSLIDISPLKFNGKGGKGAPEHVHVAPIPDAYRGKIRLTTEKLHDPASLEDIGVSYALEVKAICDKIKNDGKKLCAFYMESLISCGGQVIPPSSYLYNVLKYVFIYILQSMY</sequence>
<dbReference type="SUPFAM" id="SSF53383">
    <property type="entry name" value="PLP-dependent transferases"/>
    <property type="match status" value="1"/>
</dbReference>
<accession>A0A183IE22</accession>
<dbReference type="GO" id="GO:0008483">
    <property type="term" value="F:transaminase activity"/>
    <property type="evidence" value="ECO:0007669"/>
    <property type="project" value="InterPro"/>
</dbReference>
<comment type="similarity">
    <text evidence="1">Belongs to the class-III pyridoxal-phosphate-dependent aminotransferase family.</text>
</comment>
<reference evidence="4" key="1">
    <citation type="submission" date="2016-06" db="UniProtKB">
        <authorList>
            <consortium name="WormBaseParasite"/>
        </authorList>
    </citation>
    <scope>IDENTIFICATION</scope>
</reference>